<keyword evidence="3" id="KW-1185">Reference proteome</keyword>
<dbReference type="Pfam" id="PF07484">
    <property type="entry name" value="Collar"/>
    <property type="match status" value="1"/>
</dbReference>
<evidence type="ECO:0000259" key="1">
    <source>
        <dbReference type="Pfam" id="PF07484"/>
    </source>
</evidence>
<dbReference type="SUPFAM" id="SSF88874">
    <property type="entry name" value="Receptor-binding domain of short tail fibre protein gp12"/>
    <property type="match status" value="1"/>
</dbReference>
<feature type="domain" description="Phage tail collar" evidence="1">
    <location>
        <begin position="7"/>
        <end position="63"/>
    </location>
</feature>
<dbReference type="KEGG" id="paun:MJA45_09085"/>
<dbReference type="Proteomes" id="UP001305702">
    <property type="component" value="Chromosome"/>
</dbReference>
<dbReference type="AlphaFoldDB" id="A0AA96LH53"/>
<sequence>MSEAYVGEIRMFAGNFAPVGWELCDGRLLQISENDVLFNLIGTIYGGDGVTTFGLPDLQGRVPVHMGQNPRTGTAYMIGQKAGTETVTLLQGQMPSHSHPVRAQAEAGTLSSPANALWAQSALTPYTTQTSGTADMYNGAVSTAGGNLPHENMMPFLPIRFIIATYGIYPSQT</sequence>
<protein>
    <submittedName>
        <fullName evidence="2">Tail fiber protein</fullName>
    </submittedName>
</protein>
<name>A0AA96LH53_9BACL</name>
<gene>
    <name evidence="2" type="ORF">MJA45_09085</name>
</gene>
<dbReference type="InterPro" id="IPR037053">
    <property type="entry name" value="Phage_tail_collar_dom_sf"/>
</dbReference>
<evidence type="ECO:0000313" key="3">
    <source>
        <dbReference type="Proteomes" id="UP001305702"/>
    </source>
</evidence>
<proteinExistence type="predicted"/>
<dbReference type="InterPro" id="IPR011083">
    <property type="entry name" value="Phage_tail_collar_dom"/>
</dbReference>
<dbReference type="RefSeq" id="WP_315606939.1">
    <property type="nucleotide sequence ID" value="NZ_CP130318.1"/>
</dbReference>
<organism evidence="2 3">
    <name type="scientific">Paenibacillus aurantius</name>
    <dbReference type="NCBI Taxonomy" id="2918900"/>
    <lineage>
        <taxon>Bacteria</taxon>
        <taxon>Bacillati</taxon>
        <taxon>Bacillota</taxon>
        <taxon>Bacilli</taxon>
        <taxon>Bacillales</taxon>
        <taxon>Paenibacillaceae</taxon>
        <taxon>Paenibacillus</taxon>
    </lineage>
</organism>
<dbReference type="Gene3D" id="3.90.1340.10">
    <property type="entry name" value="Phage tail collar domain"/>
    <property type="match status" value="1"/>
</dbReference>
<dbReference type="EMBL" id="CP130318">
    <property type="protein sequence ID" value="WNQ13159.1"/>
    <property type="molecule type" value="Genomic_DNA"/>
</dbReference>
<accession>A0AA96LH53</accession>
<reference evidence="2 3" key="1">
    <citation type="submission" date="2022-02" db="EMBL/GenBank/DDBJ databases">
        <title>Paenibacillus sp. MBLB1776 Whole Genome Shotgun Sequencing.</title>
        <authorList>
            <person name="Hwang C.Y."/>
            <person name="Cho E.-S."/>
            <person name="Seo M.-J."/>
        </authorList>
    </citation>
    <scope>NUCLEOTIDE SEQUENCE [LARGE SCALE GENOMIC DNA]</scope>
    <source>
        <strain evidence="2 3">MBLB1776</strain>
    </source>
</reference>
<evidence type="ECO:0000313" key="2">
    <source>
        <dbReference type="EMBL" id="WNQ13159.1"/>
    </source>
</evidence>